<dbReference type="AlphaFoldDB" id="A0A8S3SPS4"/>
<sequence>MEMKIRTNITPKIPIIQKDYEILRAELHTVQSKSTQFENCCSYYRNSTSKITMTMLNRIKNDIMVLEDKQTEEMIIDGHSQAKGKYFDQAPYKRALLSTPTPALPPAPTPKVSADTQVIEGWPALPEVCCLVSSLVNASNRQYASTPMVNRSHASTSNPSLAPIFNRSHDSISHRSSVSTSNRLPIATSNHSHSSAPNSTPATTSISAHAFIPNSPSRVLVGGGVTLYTVTEQLYHNDIVSILSNPDRKFNTQRRTNFIEKYMRPHLISCLEKGHFTPFPQGITSSSDFVRIYARRIDSNCQCGKPDVFENMIG</sequence>
<comment type="caution">
    <text evidence="2">The sequence shown here is derived from an EMBL/GenBank/DDBJ whole genome shotgun (WGS) entry which is preliminary data.</text>
</comment>
<reference evidence="2" key="1">
    <citation type="submission" date="2021-03" db="EMBL/GenBank/DDBJ databases">
        <authorList>
            <person name="Bekaert M."/>
        </authorList>
    </citation>
    <scope>NUCLEOTIDE SEQUENCE</scope>
</reference>
<gene>
    <name evidence="2" type="ORF">MEDL_35380</name>
</gene>
<evidence type="ECO:0000313" key="2">
    <source>
        <dbReference type="EMBL" id="CAG2222012.1"/>
    </source>
</evidence>
<proteinExistence type="predicted"/>
<dbReference type="EMBL" id="CAJPWZ010001718">
    <property type="protein sequence ID" value="CAG2222012.1"/>
    <property type="molecule type" value="Genomic_DNA"/>
</dbReference>
<protein>
    <submittedName>
        <fullName evidence="2">Uncharacterized protein</fullName>
    </submittedName>
</protein>
<feature type="region of interest" description="Disordered" evidence="1">
    <location>
        <begin position="147"/>
        <end position="204"/>
    </location>
</feature>
<dbReference type="Proteomes" id="UP000683360">
    <property type="component" value="Unassembled WGS sequence"/>
</dbReference>
<name>A0A8S3SPS4_MYTED</name>
<keyword evidence="3" id="KW-1185">Reference proteome</keyword>
<organism evidence="2 3">
    <name type="scientific">Mytilus edulis</name>
    <name type="common">Blue mussel</name>
    <dbReference type="NCBI Taxonomy" id="6550"/>
    <lineage>
        <taxon>Eukaryota</taxon>
        <taxon>Metazoa</taxon>
        <taxon>Spiralia</taxon>
        <taxon>Lophotrochozoa</taxon>
        <taxon>Mollusca</taxon>
        <taxon>Bivalvia</taxon>
        <taxon>Autobranchia</taxon>
        <taxon>Pteriomorphia</taxon>
        <taxon>Mytilida</taxon>
        <taxon>Mytiloidea</taxon>
        <taxon>Mytilidae</taxon>
        <taxon>Mytilinae</taxon>
        <taxon>Mytilus</taxon>
    </lineage>
</organism>
<evidence type="ECO:0000256" key="1">
    <source>
        <dbReference type="SAM" id="MobiDB-lite"/>
    </source>
</evidence>
<evidence type="ECO:0000313" key="3">
    <source>
        <dbReference type="Proteomes" id="UP000683360"/>
    </source>
</evidence>
<feature type="compositionally biased region" description="Polar residues" evidence="1">
    <location>
        <begin position="147"/>
        <end position="160"/>
    </location>
</feature>
<accession>A0A8S3SPS4</accession>
<feature type="compositionally biased region" description="Low complexity" evidence="1">
    <location>
        <begin position="174"/>
        <end position="204"/>
    </location>
</feature>